<reference evidence="1" key="1">
    <citation type="submission" date="2017-08" db="EMBL/GenBank/DDBJ databases">
        <authorList>
            <consortium name="Urmite Genomes"/>
        </authorList>
    </citation>
    <scope>NUCLEOTIDE SEQUENCE [LARGE SCALE GENOMIC DNA]</scope>
    <source>
        <strain evidence="1">IHUMI-LCC2</strain>
    </source>
</reference>
<evidence type="ECO:0008006" key="3">
    <source>
        <dbReference type="Google" id="ProtNLM"/>
    </source>
</evidence>
<dbReference type="RefSeq" id="YP_009449096.1">
    <property type="nucleotide sequence ID" value="NC_036594.1"/>
</dbReference>
<dbReference type="GeneID" id="35382727"/>
<organism evidence="1">
    <name type="scientific">Orpheovirus IHUMI-LCC2</name>
    <dbReference type="NCBI Taxonomy" id="2023057"/>
    <lineage>
        <taxon>Viruses</taxon>
        <taxon>Varidnaviria</taxon>
        <taxon>Bamfordvirae</taxon>
        <taxon>Nucleocytoviricota</taxon>
        <taxon>Megaviricetes</taxon>
        <taxon>Pimascovirales</taxon>
        <taxon>Ocovirineae</taxon>
        <taxon>Orpheoviridae</taxon>
        <taxon>Alphaorpheovirus</taxon>
        <taxon>Alphaorpheovirus massiliense</taxon>
    </lineage>
</organism>
<keyword evidence="2" id="KW-1185">Reference proteome</keyword>
<evidence type="ECO:0000313" key="2">
    <source>
        <dbReference type="Proteomes" id="UP000236316"/>
    </source>
</evidence>
<accession>A0A2I2L5I2</accession>
<proteinExistence type="predicted"/>
<dbReference type="Proteomes" id="UP000236316">
    <property type="component" value="Segment"/>
</dbReference>
<dbReference type="EMBL" id="LT906555">
    <property type="protein sequence ID" value="SNW62794.1"/>
    <property type="molecule type" value="Genomic_DNA"/>
</dbReference>
<sequence length="237" mass="28773">MDLPIDILVIINSYLDVNDHHTFLIINPKLAGYIRDRYCRNSLIRQRFERISKLRDDKLDVVLDRMYYHHPYHEESMLIVNVMANIPSHYNIDEIDVSIIYTKDGWNSKEEKQLKLYYVYDDSNIIWELNREKMIGKSAWVAILPTNIWFCIRIESGKAHERRSRYGRGGRCSHTSYRTNAKEMIYDNNEGWNYCDDEQYHHIPSYYDINKYPFMDYWYSDYLCMDIMELEDWLKDI</sequence>
<dbReference type="KEGG" id="vg:35382727"/>
<gene>
    <name evidence="1" type="ORF">ORPV_890</name>
</gene>
<evidence type="ECO:0000313" key="1">
    <source>
        <dbReference type="EMBL" id="SNW62794.1"/>
    </source>
</evidence>
<protein>
    <recommendedName>
        <fullName evidence="3">F-box domain-containing protein</fullName>
    </recommendedName>
</protein>
<name>A0A2I2L5I2_9VIRU</name>